<sequence>MVIIRTRPAPAYAAAAAVFALTVSCADDARPSPSPTSRPASTHPSPTTPQRTSATASTPSPTSTASAPADPADAKAQIRRSWSRFFSPRSSPEDRAKVMEDGYQYELMIEALAKDPRARLLRARVDSVTFTSDQHATIHYTLFSEGRKIGPAGPGASVRQDGVWKISFMTVCSLTKYGKDVPRAATC</sequence>
<reference evidence="7" key="1">
    <citation type="journal article" date="2019" name="Int. J. Syst. Evol. Microbiol.">
        <title>The Global Catalogue of Microorganisms (GCM) 10K type strain sequencing project: providing services to taxonomists for standard genome sequencing and annotation.</title>
        <authorList>
            <consortium name="The Broad Institute Genomics Platform"/>
            <consortium name="The Broad Institute Genome Sequencing Center for Infectious Disease"/>
            <person name="Wu L."/>
            <person name="Ma J."/>
        </authorList>
    </citation>
    <scope>NUCLEOTIDE SEQUENCE [LARGE SCALE GENOMIC DNA]</scope>
    <source>
        <strain evidence="7">JCM 13244</strain>
    </source>
</reference>
<name>A0ABP4UR33_9ACTN</name>
<keyword evidence="7" id="KW-1185">Reference proteome</keyword>
<evidence type="ECO:0000256" key="4">
    <source>
        <dbReference type="SAM" id="SignalP"/>
    </source>
</evidence>
<keyword evidence="1 4" id="KW-0732">Signal</keyword>
<dbReference type="EMBL" id="BAAALR010000063">
    <property type="protein sequence ID" value="GAA1707934.1"/>
    <property type="molecule type" value="Genomic_DNA"/>
</dbReference>
<gene>
    <name evidence="6" type="ORF">GCM10009680_55910</name>
</gene>
<evidence type="ECO:0000313" key="7">
    <source>
        <dbReference type="Proteomes" id="UP001499947"/>
    </source>
</evidence>
<feature type="region of interest" description="Disordered" evidence="3">
    <location>
        <begin position="27"/>
        <end position="74"/>
    </location>
</feature>
<feature type="signal peptide" evidence="4">
    <location>
        <begin position="1"/>
        <end position="26"/>
    </location>
</feature>
<dbReference type="Proteomes" id="UP001499947">
    <property type="component" value="Unassembled WGS sequence"/>
</dbReference>
<dbReference type="Pfam" id="PF26580">
    <property type="entry name" value="Mtb12_C"/>
    <property type="match status" value="1"/>
</dbReference>
<protein>
    <recommendedName>
        <fullName evidence="5">Low molecular weight antigen MTB12-like C-terminal domain-containing protein</fullName>
    </recommendedName>
</protein>
<dbReference type="InterPro" id="IPR058644">
    <property type="entry name" value="Mtb12-like_C"/>
</dbReference>
<evidence type="ECO:0000259" key="5">
    <source>
        <dbReference type="Pfam" id="PF26580"/>
    </source>
</evidence>
<evidence type="ECO:0000256" key="3">
    <source>
        <dbReference type="SAM" id="MobiDB-lite"/>
    </source>
</evidence>
<feature type="compositionally biased region" description="Low complexity" evidence="3">
    <location>
        <begin position="35"/>
        <end position="71"/>
    </location>
</feature>
<evidence type="ECO:0000313" key="6">
    <source>
        <dbReference type="EMBL" id="GAA1707934.1"/>
    </source>
</evidence>
<feature type="domain" description="Low molecular weight antigen MTB12-like C-terminal" evidence="5">
    <location>
        <begin position="71"/>
        <end position="178"/>
    </location>
</feature>
<organism evidence="6 7">
    <name type="scientific">Streptomyces yatensis</name>
    <dbReference type="NCBI Taxonomy" id="155177"/>
    <lineage>
        <taxon>Bacteria</taxon>
        <taxon>Bacillati</taxon>
        <taxon>Actinomycetota</taxon>
        <taxon>Actinomycetes</taxon>
        <taxon>Kitasatosporales</taxon>
        <taxon>Streptomycetaceae</taxon>
        <taxon>Streptomyces</taxon>
        <taxon>Streptomyces violaceusniger group</taxon>
    </lineage>
</organism>
<accession>A0ABP4UR33</accession>
<comment type="similarity">
    <text evidence="2">Belongs to the MTB12 family.</text>
</comment>
<dbReference type="PROSITE" id="PS51257">
    <property type="entry name" value="PROKAR_LIPOPROTEIN"/>
    <property type="match status" value="1"/>
</dbReference>
<feature type="chain" id="PRO_5047436049" description="Low molecular weight antigen MTB12-like C-terminal domain-containing protein" evidence="4">
    <location>
        <begin position="27"/>
        <end position="187"/>
    </location>
</feature>
<evidence type="ECO:0000256" key="1">
    <source>
        <dbReference type="ARBA" id="ARBA00022729"/>
    </source>
</evidence>
<comment type="caution">
    <text evidence="6">The sequence shown here is derived from an EMBL/GenBank/DDBJ whole genome shotgun (WGS) entry which is preliminary data.</text>
</comment>
<proteinExistence type="inferred from homology"/>
<evidence type="ECO:0000256" key="2">
    <source>
        <dbReference type="ARBA" id="ARBA00093774"/>
    </source>
</evidence>